<dbReference type="Proteomes" id="UP000324222">
    <property type="component" value="Unassembled WGS sequence"/>
</dbReference>
<comment type="caution">
    <text evidence="1">The sequence shown here is derived from an EMBL/GenBank/DDBJ whole genome shotgun (WGS) entry which is preliminary data.</text>
</comment>
<evidence type="ECO:0000313" key="2">
    <source>
        <dbReference type="Proteomes" id="UP000324222"/>
    </source>
</evidence>
<sequence>MRERAVAGTCGHQQLPPVPLMGTVILLTSGLIVVIPCPMDVLSQSLNTGLSCASSCPETLLLHVANVTTIPALQVVLVVLEEEHFQEYFHIFPLNNGCTCTAECLSCQLSCLSCQGAKTEILSEGSEILSACLHFIRMSKLFLESCFPLLPHLGCDGGGYIIRSIVKRHLIPLSLCMLVFSNFLKFTMQLKMLQSMVSLSELNGLSMMILPGLLEDHRLPQVLRG</sequence>
<keyword evidence="2" id="KW-1185">Reference proteome</keyword>
<organism evidence="1 2">
    <name type="scientific">Portunus trituberculatus</name>
    <name type="common">Swimming crab</name>
    <name type="synonym">Neptunus trituberculatus</name>
    <dbReference type="NCBI Taxonomy" id="210409"/>
    <lineage>
        <taxon>Eukaryota</taxon>
        <taxon>Metazoa</taxon>
        <taxon>Ecdysozoa</taxon>
        <taxon>Arthropoda</taxon>
        <taxon>Crustacea</taxon>
        <taxon>Multicrustacea</taxon>
        <taxon>Malacostraca</taxon>
        <taxon>Eumalacostraca</taxon>
        <taxon>Eucarida</taxon>
        <taxon>Decapoda</taxon>
        <taxon>Pleocyemata</taxon>
        <taxon>Brachyura</taxon>
        <taxon>Eubrachyura</taxon>
        <taxon>Portunoidea</taxon>
        <taxon>Portunidae</taxon>
        <taxon>Portuninae</taxon>
        <taxon>Portunus</taxon>
    </lineage>
</organism>
<proteinExistence type="predicted"/>
<accession>A0A5B7FJ19</accession>
<name>A0A5B7FJ19_PORTR</name>
<dbReference type="AlphaFoldDB" id="A0A5B7FJ19"/>
<gene>
    <name evidence="1" type="ORF">E2C01_038818</name>
</gene>
<protein>
    <submittedName>
        <fullName evidence="1">Uncharacterized protein</fullName>
    </submittedName>
</protein>
<evidence type="ECO:0000313" key="1">
    <source>
        <dbReference type="EMBL" id="MPC45133.1"/>
    </source>
</evidence>
<dbReference type="EMBL" id="VSRR010006585">
    <property type="protein sequence ID" value="MPC45133.1"/>
    <property type="molecule type" value="Genomic_DNA"/>
</dbReference>
<reference evidence="1 2" key="1">
    <citation type="submission" date="2019-05" db="EMBL/GenBank/DDBJ databases">
        <title>Another draft genome of Portunus trituberculatus and its Hox gene families provides insights of decapod evolution.</title>
        <authorList>
            <person name="Jeong J.-H."/>
            <person name="Song I."/>
            <person name="Kim S."/>
            <person name="Choi T."/>
            <person name="Kim D."/>
            <person name="Ryu S."/>
            <person name="Kim W."/>
        </authorList>
    </citation>
    <scope>NUCLEOTIDE SEQUENCE [LARGE SCALE GENOMIC DNA]</scope>
    <source>
        <tissue evidence="1">Muscle</tissue>
    </source>
</reference>